<feature type="chain" id="PRO_5003617824" evidence="1">
    <location>
        <begin position="25"/>
        <end position="668"/>
    </location>
</feature>
<evidence type="ECO:0000256" key="1">
    <source>
        <dbReference type="SAM" id="SignalP"/>
    </source>
</evidence>
<evidence type="ECO:0000313" key="2">
    <source>
        <dbReference type="EMBL" id="EHY65178.1"/>
    </source>
</evidence>
<feature type="signal peptide" evidence="1">
    <location>
        <begin position="1"/>
        <end position="24"/>
    </location>
</feature>
<dbReference type="AlphaFoldDB" id="H8ZDF3"/>
<dbReference type="Proteomes" id="UP000005622">
    <property type="component" value="Unassembled WGS sequence"/>
</dbReference>
<proteinExistence type="predicted"/>
<dbReference type="EMBL" id="JH604636">
    <property type="protein sequence ID" value="EHY65178.1"/>
    <property type="molecule type" value="Genomic_DNA"/>
</dbReference>
<protein>
    <submittedName>
        <fullName evidence="2">Uncharacterized protein</fullName>
    </submittedName>
</protein>
<keyword evidence="1" id="KW-0732">Signal</keyword>
<gene>
    <name evidence="2" type="ORF">NERG_01624</name>
</gene>
<name>H8ZDF3_NEMA1</name>
<sequence length="668" mass="77220">MKRTKLLSTFLKIAAILHESLVSARFKAYRENVKNSSYIFSNLPVVLITSIGKVDIHPDGVLNDVYSYCIHKQGLFHAHNTTLREFRIKKTPTATDEEVIFMKEYCNIFRILFPFTEPEFPIQKTTEGSFFLFLVSLQESKDDIALLIYLMLLCEGDDLSIEAKLYDEDSYRRKTSQNKYYLDILPKSAGAIDNIVAKMKKTNAKIFGENEIYLPEFMQVLEFFQKYKTHPKIDITKMHGMFGKRPLFSQHTMPTAHLLIRMYIYYYCRYFNCRSRLSVYTFYILNDHLGNLKKDSSNTSKSNKKKETAINIGVRKKESSSVQDVSIPLIERQDVNEESAMKESIKKRTSDVHDNLFVKKICTPRLPRSKFNALLFCLLHATHSTPYSTTNGLPFYTKRIYSKKIDYFPFGTPVYSSECTNVSLLVLFSCFLYNPETFTYSEEKKLKNVHVLKFFQIYKCISASRCYNLSYQWNVMVIENTFKRFGSISKHKFKTGILGFLCAVYRISHGIEGDFPTLINNLISTVNIQTETPLSSEFFFFLKDQITEFFIELSHNIALTVELKNLSRFKIDNDFDISGIIELKYTHDGITSGIQLEITPATVKTSLLDSTITDTEERKKSLLELKSLCWYPNGNAKHLFEHHIDRLLKECDGNSTSTINEPVAGPSK</sequence>
<dbReference type="HOGENOM" id="CLU_411077_0_0_1"/>
<organism evidence="2">
    <name type="scientific">Nematocida ausubeli (strain ATCC PRA-371 / ERTm2)</name>
    <name type="common">Nematode killer fungus</name>
    <dbReference type="NCBI Taxonomy" id="1913371"/>
    <lineage>
        <taxon>Eukaryota</taxon>
        <taxon>Fungi</taxon>
        <taxon>Fungi incertae sedis</taxon>
        <taxon>Microsporidia</taxon>
        <taxon>Nematocida</taxon>
    </lineage>
</organism>
<reference evidence="2" key="1">
    <citation type="submission" date="2011-03" db="EMBL/GenBank/DDBJ databases">
        <title>The Genome Sequence of Nematocida sp1 strain ERTm2.</title>
        <authorList>
            <consortium name="The Broad Institute Genome Sequencing Platform"/>
            <consortium name="The Broad Institute Genome Sequencing Center for Infectious Disease"/>
            <person name="Cuomo C."/>
            <person name="Troemel E."/>
            <person name="Young S.K."/>
            <person name="Zeng Q."/>
            <person name="Gargeya S."/>
            <person name="Fitzgerald M."/>
            <person name="Haas B."/>
            <person name="Abouelleil A."/>
            <person name="Alvarado L."/>
            <person name="Arachchi H.M."/>
            <person name="Berlin A."/>
            <person name="Brown A."/>
            <person name="Chapman S.B."/>
            <person name="Chen Z."/>
            <person name="Dunbar C."/>
            <person name="Freedman E."/>
            <person name="Gearin G."/>
            <person name="Gellesch M."/>
            <person name="Goldberg J."/>
            <person name="Griggs A."/>
            <person name="Gujja S."/>
            <person name="Heilman E.R."/>
            <person name="Heiman D."/>
            <person name="Howarth C."/>
            <person name="Larson L."/>
            <person name="Lui A."/>
            <person name="MacDonald P.J.P."/>
            <person name="Mehta T."/>
            <person name="Montmayeur A."/>
            <person name="Murphy C."/>
            <person name="Neiman D."/>
            <person name="Pearson M."/>
            <person name="Priest M."/>
            <person name="Roberts A."/>
            <person name="Saif S."/>
            <person name="Shea T."/>
            <person name="Shenoy N."/>
            <person name="Sisk P."/>
            <person name="Stolte C."/>
            <person name="Sykes S."/>
            <person name="White J."/>
            <person name="Yandava C."/>
            <person name="Wortman J."/>
            <person name="Nusbaum C."/>
            <person name="Birren B."/>
        </authorList>
    </citation>
    <scope>NUCLEOTIDE SEQUENCE</scope>
    <source>
        <strain evidence="2">ERTm2</strain>
    </source>
</reference>
<accession>H8ZDF3</accession>